<sequence>MNKLFFIVLHSSRGVSSCPGGVLRRFNGRVQRKEDMQTLDPRLDSSNVTHCRQCRQRTEGHSPGRLWGDRPLGVVAPGPRATPASGRQCLASTCKQIDISLQTAKCLYMIRAGKKASSTYHSFGRRLLGHSAQLQVQHVRVALSGARLIQHLEPRLVRPIVWGWDLEERVDIPHGGDEVRDERAQLELQLHVLWGVPRDGTING</sequence>
<dbReference type="AlphaFoldDB" id="A0A7R8ZEE3"/>
<reference evidence="1" key="1">
    <citation type="submission" date="2020-11" db="EMBL/GenBank/DDBJ databases">
        <authorList>
            <person name="Tran Van P."/>
        </authorList>
    </citation>
    <scope>NUCLEOTIDE SEQUENCE</scope>
</reference>
<accession>A0A7R8ZEE3</accession>
<protein>
    <submittedName>
        <fullName evidence="1">Uncharacterized protein</fullName>
    </submittedName>
</protein>
<name>A0A7R8ZEE3_TIMDO</name>
<dbReference type="EMBL" id="OA569179">
    <property type="protein sequence ID" value="CAD7202275.1"/>
    <property type="molecule type" value="Genomic_DNA"/>
</dbReference>
<gene>
    <name evidence="1" type="ORF">TDIB3V08_LOCUS8459</name>
</gene>
<organism evidence="1">
    <name type="scientific">Timema douglasi</name>
    <name type="common">Walking stick</name>
    <dbReference type="NCBI Taxonomy" id="61478"/>
    <lineage>
        <taxon>Eukaryota</taxon>
        <taxon>Metazoa</taxon>
        <taxon>Ecdysozoa</taxon>
        <taxon>Arthropoda</taxon>
        <taxon>Hexapoda</taxon>
        <taxon>Insecta</taxon>
        <taxon>Pterygota</taxon>
        <taxon>Neoptera</taxon>
        <taxon>Polyneoptera</taxon>
        <taxon>Phasmatodea</taxon>
        <taxon>Timematodea</taxon>
        <taxon>Timematoidea</taxon>
        <taxon>Timematidae</taxon>
        <taxon>Timema</taxon>
    </lineage>
</organism>
<proteinExistence type="predicted"/>
<evidence type="ECO:0000313" key="1">
    <source>
        <dbReference type="EMBL" id="CAD7202275.1"/>
    </source>
</evidence>